<accession>A0A167L1E0</accession>
<feature type="region of interest" description="Disordered" evidence="1">
    <location>
        <begin position="200"/>
        <end position="232"/>
    </location>
</feature>
<feature type="region of interest" description="Disordered" evidence="1">
    <location>
        <begin position="319"/>
        <end position="354"/>
    </location>
</feature>
<sequence>MATPASALASTSSGHISNQIPQPSGSQTPAPETVPAVQWDRCLLTFFKNVGFHSALAPFELDMLVMSTEQERIRVPAAIGQLVRDFTSPINPHNAVFRDLEERKPDYLPSTKEPVSRKSHVATISRFLSQSRARNDRSNRSEFLRQNGIIIPPQAPGDDVDMNGDDSIQVGQSSAARTSAIPINRDVQMQYDIVKNVDGPLRRTTGKGKEKDILDTPGQGKGGRKDKKSTDASITTFSDHPGLEERFAGVEDHLAVRYVPAPPEDLFYRMKALEDHIMKLEKDYPPWTALHFNQPQRIWPPAPHTTPIIVPTHLTALEKTKPSQPKEASPGEDVAVQEKPKRVKTSRTESSLRRAVMEKLEVQKALNELKGIAPDRGSDGLS</sequence>
<feature type="region of interest" description="Disordered" evidence="1">
    <location>
        <begin position="1"/>
        <end position="33"/>
    </location>
</feature>
<feature type="compositionally biased region" description="Polar residues" evidence="1">
    <location>
        <begin position="14"/>
        <end position="30"/>
    </location>
</feature>
<evidence type="ECO:0000256" key="1">
    <source>
        <dbReference type="SAM" id="MobiDB-lite"/>
    </source>
</evidence>
<evidence type="ECO:0000313" key="3">
    <source>
        <dbReference type="Proteomes" id="UP000076738"/>
    </source>
</evidence>
<feature type="compositionally biased region" description="Low complexity" evidence="1">
    <location>
        <begin position="1"/>
        <end position="13"/>
    </location>
</feature>
<keyword evidence="3" id="KW-1185">Reference proteome</keyword>
<name>A0A167L1E0_CALVF</name>
<dbReference type="EMBL" id="KV417290">
    <property type="protein sequence ID" value="KZO95235.1"/>
    <property type="molecule type" value="Genomic_DNA"/>
</dbReference>
<gene>
    <name evidence="2" type="ORF">CALVIDRAFT_483100</name>
</gene>
<reference evidence="2 3" key="1">
    <citation type="journal article" date="2016" name="Mol. Biol. Evol.">
        <title>Comparative Genomics of Early-Diverging Mushroom-Forming Fungi Provides Insights into the Origins of Lignocellulose Decay Capabilities.</title>
        <authorList>
            <person name="Nagy L.G."/>
            <person name="Riley R."/>
            <person name="Tritt A."/>
            <person name="Adam C."/>
            <person name="Daum C."/>
            <person name="Floudas D."/>
            <person name="Sun H."/>
            <person name="Yadav J.S."/>
            <person name="Pangilinan J."/>
            <person name="Larsson K.H."/>
            <person name="Matsuura K."/>
            <person name="Barry K."/>
            <person name="Labutti K."/>
            <person name="Kuo R."/>
            <person name="Ohm R.A."/>
            <person name="Bhattacharya S.S."/>
            <person name="Shirouzu T."/>
            <person name="Yoshinaga Y."/>
            <person name="Martin F.M."/>
            <person name="Grigoriev I.V."/>
            <person name="Hibbett D.S."/>
        </authorList>
    </citation>
    <scope>NUCLEOTIDE SEQUENCE [LARGE SCALE GENOMIC DNA]</scope>
    <source>
        <strain evidence="2 3">TUFC12733</strain>
    </source>
</reference>
<dbReference type="Proteomes" id="UP000076738">
    <property type="component" value="Unassembled WGS sequence"/>
</dbReference>
<feature type="compositionally biased region" description="Basic and acidic residues" evidence="1">
    <location>
        <begin position="336"/>
        <end position="354"/>
    </location>
</feature>
<dbReference type="OrthoDB" id="5531344at2759"/>
<protein>
    <submittedName>
        <fullName evidence="2">Uncharacterized protein</fullName>
    </submittedName>
</protein>
<organism evidence="2 3">
    <name type="scientific">Calocera viscosa (strain TUFC12733)</name>
    <dbReference type="NCBI Taxonomy" id="1330018"/>
    <lineage>
        <taxon>Eukaryota</taxon>
        <taxon>Fungi</taxon>
        <taxon>Dikarya</taxon>
        <taxon>Basidiomycota</taxon>
        <taxon>Agaricomycotina</taxon>
        <taxon>Dacrymycetes</taxon>
        <taxon>Dacrymycetales</taxon>
        <taxon>Dacrymycetaceae</taxon>
        <taxon>Calocera</taxon>
    </lineage>
</organism>
<evidence type="ECO:0000313" key="2">
    <source>
        <dbReference type="EMBL" id="KZO95235.1"/>
    </source>
</evidence>
<proteinExistence type="predicted"/>
<dbReference type="STRING" id="1330018.A0A167L1E0"/>
<dbReference type="AlphaFoldDB" id="A0A167L1E0"/>